<keyword evidence="3" id="KW-1185">Reference proteome</keyword>
<evidence type="ECO:0000313" key="3">
    <source>
        <dbReference type="Proteomes" id="UP001472677"/>
    </source>
</evidence>
<name>A0ABR2EQV8_9ROSI</name>
<comment type="caution">
    <text evidence="2">The sequence shown here is derived from an EMBL/GenBank/DDBJ whole genome shotgun (WGS) entry which is preliminary data.</text>
</comment>
<feature type="transmembrane region" description="Helical" evidence="1">
    <location>
        <begin position="20"/>
        <end position="46"/>
    </location>
</feature>
<keyword evidence="1" id="KW-0472">Membrane</keyword>
<keyword evidence="1" id="KW-1133">Transmembrane helix</keyword>
<dbReference type="EMBL" id="JBBPBM010000011">
    <property type="protein sequence ID" value="KAK8563793.1"/>
    <property type="molecule type" value="Genomic_DNA"/>
</dbReference>
<dbReference type="Proteomes" id="UP001472677">
    <property type="component" value="Unassembled WGS sequence"/>
</dbReference>
<protein>
    <submittedName>
        <fullName evidence="2">Uncharacterized protein</fullName>
    </submittedName>
</protein>
<gene>
    <name evidence="2" type="ORF">V6N12_035933</name>
</gene>
<evidence type="ECO:0000256" key="1">
    <source>
        <dbReference type="SAM" id="Phobius"/>
    </source>
</evidence>
<evidence type="ECO:0000313" key="2">
    <source>
        <dbReference type="EMBL" id="KAK8563793.1"/>
    </source>
</evidence>
<sequence>MIGSSMESFFHGRRRSLEILIGLNYISMDLIVPLKVIVMAWVGVFLHTQEPSHVWKQKVPVSAMKPGESSIQGASLSEVQEVSRLVAQVAGHVDSGGWLRLIKGRLFMIMLFRLLVLVAGVGSADGLVLENDVVGSEGVTAVEQGDGRVVVAAIVLSHVLDSRQIARENVHSKTEDDVEFPSLQASV</sequence>
<organism evidence="2 3">
    <name type="scientific">Hibiscus sabdariffa</name>
    <name type="common">roselle</name>
    <dbReference type="NCBI Taxonomy" id="183260"/>
    <lineage>
        <taxon>Eukaryota</taxon>
        <taxon>Viridiplantae</taxon>
        <taxon>Streptophyta</taxon>
        <taxon>Embryophyta</taxon>
        <taxon>Tracheophyta</taxon>
        <taxon>Spermatophyta</taxon>
        <taxon>Magnoliopsida</taxon>
        <taxon>eudicotyledons</taxon>
        <taxon>Gunneridae</taxon>
        <taxon>Pentapetalae</taxon>
        <taxon>rosids</taxon>
        <taxon>malvids</taxon>
        <taxon>Malvales</taxon>
        <taxon>Malvaceae</taxon>
        <taxon>Malvoideae</taxon>
        <taxon>Hibiscus</taxon>
    </lineage>
</organism>
<accession>A0ABR2EQV8</accession>
<proteinExistence type="predicted"/>
<keyword evidence="1" id="KW-0812">Transmembrane</keyword>
<reference evidence="2 3" key="1">
    <citation type="journal article" date="2024" name="G3 (Bethesda)">
        <title>Genome assembly of Hibiscus sabdariffa L. provides insights into metabolisms of medicinal natural products.</title>
        <authorList>
            <person name="Kim T."/>
        </authorList>
    </citation>
    <scope>NUCLEOTIDE SEQUENCE [LARGE SCALE GENOMIC DNA]</scope>
    <source>
        <strain evidence="2">TK-2024</strain>
        <tissue evidence="2">Old leaves</tissue>
    </source>
</reference>